<dbReference type="EMBL" id="FOAD01000001">
    <property type="protein sequence ID" value="SEK51697.1"/>
    <property type="molecule type" value="Genomic_DNA"/>
</dbReference>
<protein>
    <submittedName>
        <fullName evidence="2">Uncharacterized protein</fullName>
    </submittedName>
</protein>
<dbReference type="InterPro" id="IPR058379">
    <property type="entry name" value="DUF8066"/>
</dbReference>
<dbReference type="RefSeq" id="WP_074791960.1">
    <property type="nucleotide sequence ID" value="NZ_FOAD01000001.1"/>
</dbReference>
<gene>
    <name evidence="2" type="ORF">SAMN04488691_101634</name>
</gene>
<dbReference type="OrthoDB" id="293633at2157"/>
<dbReference type="Pfam" id="PF26262">
    <property type="entry name" value="DUF8066"/>
    <property type="match status" value="1"/>
</dbReference>
<reference evidence="2 3" key="1">
    <citation type="submission" date="2016-10" db="EMBL/GenBank/DDBJ databases">
        <authorList>
            <person name="de Groot N.N."/>
        </authorList>
    </citation>
    <scope>NUCLEOTIDE SEQUENCE [LARGE SCALE GENOMIC DNA]</scope>
    <source>
        <strain evidence="2 3">CDM_5</strain>
    </source>
</reference>
<sequence>MSSPTDRTPLHQTTGAKIGIAVFLLLTFVYAIVIAQQILLWVFLALGVVVLWYAARLVIAFEHIARHLGEIAAAQSDATTSPDDAGDD</sequence>
<dbReference type="AlphaFoldDB" id="A0A1H7HPW9"/>
<evidence type="ECO:0000256" key="1">
    <source>
        <dbReference type="SAM" id="Phobius"/>
    </source>
</evidence>
<accession>A0A1H7HPW9</accession>
<keyword evidence="1" id="KW-1133">Transmembrane helix</keyword>
<name>A0A1H7HPW9_HALLR</name>
<organism evidence="2 3">
    <name type="scientific">Haloferax larsenii</name>
    <dbReference type="NCBI Taxonomy" id="302484"/>
    <lineage>
        <taxon>Archaea</taxon>
        <taxon>Methanobacteriati</taxon>
        <taxon>Methanobacteriota</taxon>
        <taxon>Stenosarchaea group</taxon>
        <taxon>Halobacteria</taxon>
        <taxon>Halobacteriales</taxon>
        <taxon>Haloferacaceae</taxon>
        <taxon>Haloferax</taxon>
    </lineage>
</organism>
<keyword evidence="1" id="KW-0472">Membrane</keyword>
<evidence type="ECO:0000313" key="3">
    <source>
        <dbReference type="Proteomes" id="UP000183894"/>
    </source>
</evidence>
<evidence type="ECO:0000313" key="2">
    <source>
        <dbReference type="EMBL" id="SEK51697.1"/>
    </source>
</evidence>
<feature type="transmembrane region" description="Helical" evidence="1">
    <location>
        <begin position="38"/>
        <end position="59"/>
    </location>
</feature>
<proteinExistence type="predicted"/>
<feature type="transmembrane region" description="Helical" evidence="1">
    <location>
        <begin position="12"/>
        <end position="32"/>
    </location>
</feature>
<keyword evidence="1" id="KW-0812">Transmembrane</keyword>
<dbReference type="Proteomes" id="UP000183894">
    <property type="component" value="Unassembled WGS sequence"/>
</dbReference>